<feature type="compositionally biased region" description="Basic and acidic residues" evidence="1">
    <location>
        <begin position="486"/>
        <end position="499"/>
    </location>
</feature>
<proteinExistence type="predicted"/>
<sequence length="499" mass="55982">MPVPPRESSAPPVVPCEWRGDSPEPELDDLSYQHNPKPAARPREHCDWTGDLPEPELDDLAYQHNPKPAETPADHCDWSGDSTEPELDDLAYQHAPRHKPRPRKVPAETEEPVPGPPVEIPHAEEPQHCHLTPPPSTSPESLPQDTQPSQHAHFSKLLSKASRGKRRLEARIRRHEARRRAEKAIHRARKQLRKKRAKHRASRNEKRELRKSRRVEPRFRQRDMMVPFQEVEASSAQLPEGRTQAANTAEPTLPGAQQRRPSRFDLKKGFRRLTHQPGSSSKAHQPSDSGIQSYPPGQLQEDIELLNQHPDQRLEDDERPGNQGLIIMPLNTVTMRMQILTKGTKVSMALQIHVLQLPITGLPLAHRRKGKSLILSHGILVTYESSSVVSVEKIGSDSSAESAQAEVHPELIVRKRECGHSSSVPRKRSPSARRKSKPTTQSDDQTSSPGKLKRASCLCGAMPPSPTELADYETPPFNTPRFGTPGHEDISTDGSYFEK</sequence>
<feature type="compositionally biased region" description="Basic and acidic residues" evidence="1">
    <location>
        <begin position="407"/>
        <end position="419"/>
    </location>
</feature>
<dbReference type="Proteomes" id="UP001408356">
    <property type="component" value="Unassembled WGS sequence"/>
</dbReference>
<keyword evidence="3" id="KW-1185">Reference proteome</keyword>
<feature type="compositionally biased region" description="Polar residues" evidence="1">
    <location>
        <begin position="439"/>
        <end position="449"/>
    </location>
</feature>
<protein>
    <submittedName>
        <fullName evidence="2">Uncharacterized protein</fullName>
    </submittedName>
</protein>
<feature type="compositionally biased region" description="Basic residues" evidence="1">
    <location>
        <begin position="95"/>
        <end position="104"/>
    </location>
</feature>
<feature type="compositionally biased region" description="Basic residues" evidence="1">
    <location>
        <begin position="162"/>
        <end position="201"/>
    </location>
</feature>
<evidence type="ECO:0000313" key="2">
    <source>
        <dbReference type="EMBL" id="KAK9413858.1"/>
    </source>
</evidence>
<feature type="region of interest" description="Disordered" evidence="1">
    <location>
        <begin position="396"/>
        <end position="499"/>
    </location>
</feature>
<feature type="region of interest" description="Disordered" evidence="1">
    <location>
        <begin position="1"/>
        <end position="296"/>
    </location>
</feature>
<feature type="compositionally biased region" description="Basic and acidic residues" evidence="1">
    <location>
        <begin position="202"/>
        <end position="223"/>
    </location>
</feature>
<feature type="compositionally biased region" description="Polar residues" evidence="1">
    <location>
        <begin position="276"/>
        <end position="292"/>
    </location>
</feature>
<comment type="caution">
    <text evidence="2">The sequence shown here is derived from an EMBL/GenBank/DDBJ whole genome shotgun (WGS) entry which is preliminary data.</text>
</comment>
<feature type="compositionally biased region" description="Basic residues" evidence="1">
    <location>
        <begin position="425"/>
        <end position="437"/>
    </location>
</feature>
<evidence type="ECO:0000313" key="3">
    <source>
        <dbReference type="Proteomes" id="UP001408356"/>
    </source>
</evidence>
<accession>A0ABR2UGV3</accession>
<gene>
    <name evidence="2" type="ORF">SUNI508_11554</name>
</gene>
<dbReference type="EMBL" id="JARVKF010000433">
    <property type="protein sequence ID" value="KAK9413858.1"/>
    <property type="molecule type" value="Genomic_DNA"/>
</dbReference>
<name>A0ABR2UGV3_9PEZI</name>
<organism evidence="2 3">
    <name type="scientific">Seiridium unicorne</name>
    <dbReference type="NCBI Taxonomy" id="138068"/>
    <lineage>
        <taxon>Eukaryota</taxon>
        <taxon>Fungi</taxon>
        <taxon>Dikarya</taxon>
        <taxon>Ascomycota</taxon>
        <taxon>Pezizomycotina</taxon>
        <taxon>Sordariomycetes</taxon>
        <taxon>Xylariomycetidae</taxon>
        <taxon>Amphisphaeriales</taxon>
        <taxon>Sporocadaceae</taxon>
        <taxon>Seiridium</taxon>
    </lineage>
</organism>
<evidence type="ECO:0000256" key="1">
    <source>
        <dbReference type="SAM" id="MobiDB-lite"/>
    </source>
</evidence>
<reference evidence="2 3" key="1">
    <citation type="journal article" date="2024" name="J. Plant Pathol.">
        <title>Sequence and assembly of the genome of Seiridium unicorne, isolate CBS 538.82, causal agent of cypress canker disease.</title>
        <authorList>
            <person name="Scali E."/>
            <person name="Rocca G.D."/>
            <person name="Danti R."/>
            <person name="Garbelotto M."/>
            <person name="Barberini S."/>
            <person name="Baroncelli R."/>
            <person name="Emiliani G."/>
        </authorList>
    </citation>
    <scope>NUCLEOTIDE SEQUENCE [LARGE SCALE GENOMIC DNA]</scope>
    <source>
        <strain evidence="2 3">BM-138-508</strain>
    </source>
</reference>